<dbReference type="HOGENOM" id="CLU_3174922_0_0_6"/>
<proteinExistence type="predicted"/>
<gene>
    <name evidence="1" type="ordered locus">XNC1_2953</name>
</gene>
<dbReference type="KEGG" id="xne:XNC1_2953"/>
<dbReference type="STRING" id="406817.XNC1_2953"/>
<reference evidence="1 2" key="1">
    <citation type="journal article" date="2011" name="PLoS ONE">
        <title>The entomopathogenic bacterial endosymbionts xenorhabdus and photorhabdus: convergent lifestyles from divergent genomes.</title>
        <authorList>
            <person name="Chaston J.M."/>
            <person name="Suen G."/>
            <person name="Tucker S.L."/>
            <person name="Andersen A.W."/>
            <person name="Bhasin A."/>
            <person name="Bode E."/>
            <person name="Bode H.B."/>
            <person name="Brachmann A.O."/>
            <person name="Cowles C.E."/>
            <person name="Cowles K.N."/>
            <person name="Darby C."/>
            <person name="de Leon L."/>
            <person name="Drace K."/>
            <person name="Du Z."/>
            <person name="Givaudan A."/>
            <person name="Herbert Tran E.E."/>
            <person name="Jewell K.A."/>
            <person name="Knack J.J."/>
            <person name="Krasomil-Osterfeld K.C."/>
            <person name="Kukor R."/>
            <person name="Lanois A."/>
            <person name="Latreille P."/>
            <person name="Leimgruber N.K."/>
            <person name="Lipke C.M."/>
            <person name="Liu R."/>
            <person name="Lu X."/>
            <person name="Martens E.C."/>
            <person name="Marri P.R."/>
            <person name="Medigue C."/>
            <person name="Menard M.L."/>
            <person name="Miller N.M."/>
            <person name="Morales-Soto N."/>
            <person name="Norton S."/>
            <person name="Ogier J.C."/>
            <person name="Orchard S.S."/>
            <person name="Park D."/>
            <person name="Park Y."/>
            <person name="Qurollo B.A."/>
            <person name="Sugar D.R."/>
            <person name="Richards G.R."/>
            <person name="Rouy Z."/>
            <person name="Slominski B."/>
            <person name="Slominski K."/>
            <person name="Snyder H."/>
            <person name="Tjaden B.C."/>
            <person name="van der Hoeven R."/>
            <person name="Welch R.D."/>
            <person name="Wheeler C."/>
            <person name="Xiang B."/>
            <person name="Barbazuk B."/>
            <person name="Gaudriault S."/>
            <person name="Goodner B."/>
            <person name="Slater S.C."/>
            <person name="Forst S."/>
            <person name="Goldman B.S."/>
            <person name="Goodrich-Blair H."/>
        </authorList>
    </citation>
    <scope>NUCLEOTIDE SEQUENCE [LARGE SCALE GENOMIC DNA]</scope>
    <source>
        <strain evidence="2">ATCC 19061 / DSM 3370 / CCUG 14189 / LMG 1036 / NCIMB 9965 / AN6</strain>
    </source>
</reference>
<organism evidence="1 2">
    <name type="scientific">Xenorhabdus nematophila (strain ATCC 19061 / DSM 3370 / CCUG 14189 / LMG 1036 / NCIMB 9965 / AN6)</name>
    <dbReference type="NCBI Taxonomy" id="406817"/>
    <lineage>
        <taxon>Bacteria</taxon>
        <taxon>Pseudomonadati</taxon>
        <taxon>Pseudomonadota</taxon>
        <taxon>Gammaproteobacteria</taxon>
        <taxon>Enterobacterales</taxon>
        <taxon>Morganellaceae</taxon>
        <taxon>Xenorhabdus</taxon>
    </lineage>
</organism>
<evidence type="ECO:0000313" key="1">
    <source>
        <dbReference type="EMBL" id="CBJ91007.1"/>
    </source>
</evidence>
<dbReference type="Proteomes" id="UP000008075">
    <property type="component" value="Chromosome"/>
</dbReference>
<dbReference type="AlphaFoldDB" id="D3VJU8"/>
<evidence type="ECO:0000313" key="2">
    <source>
        <dbReference type="Proteomes" id="UP000008075"/>
    </source>
</evidence>
<dbReference type="EMBL" id="FN667742">
    <property type="protein sequence ID" value="CBJ91007.1"/>
    <property type="molecule type" value="Genomic_DNA"/>
</dbReference>
<name>D3VJU8_XENNA</name>
<sequence length="47" mass="5115">MGHIIVWSLPMFTIGNIGGVIKKESTLSIIQSGGLEDFHKIIFGELS</sequence>
<accession>D3VJU8</accession>
<keyword evidence="2" id="KW-1185">Reference proteome</keyword>
<protein>
    <submittedName>
        <fullName evidence="1">Uncharacterized protein</fullName>
    </submittedName>
</protein>